<comment type="caution">
    <text evidence="7">The sequence shown here is derived from an EMBL/GenBank/DDBJ whole genome shotgun (WGS) entry which is preliminary data.</text>
</comment>
<feature type="domain" description="Plastocyanin-like" evidence="6">
    <location>
        <begin position="35"/>
        <end position="147"/>
    </location>
</feature>
<dbReference type="Gene3D" id="2.60.40.420">
    <property type="entry name" value="Cupredoxins - blue copper proteins"/>
    <property type="match status" value="3"/>
</dbReference>
<feature type="domain" description="Plastocyanin-like" evidence="5">
    <location>
        <begin position="377"/>
        <end position="514"/>
    </location>
</feature>
<evidence type="ECO:0000259" key="6">
    <source>
        <dbReference type="Pfam" id="PF07732"/>
    </source>
</evidence>
<comment type="similarity">
    <text evidence="1">Belongs to the multicopper oxidase family.</text>
</comment>
<dbReference type="Pfam" id="PF07732">
    <property type="entry name" value="Cu-oxidase_3"/>
    <property type="match status" value="1"/>
</dbReference>
<reference evidence="7 8" key="1">
    <citation type="submission" date="2024-02" db="EMBL/GenBank/DDBJ databases">
        <authorList>
            <person name="Vignale AGUSTIN F."/>
            <person name="Sosa J E."/>
            <person name="Modenutti C."/>
        </authorList>
    </citation>
    <scope>NUCLEOTIDE SEQUENCE [LARGE SCALE GENOMIC DNA]</scope>
</reference>
<dbReference type="SUPFAM" id="SSF49503">
    <property type="entry name" value="Cupredoxins"/>
    <property type="match status" value="3"/>
</dbReference>
<keyword evidence="8" id="KW-1185">Reference proteome</keyword>
<dbReference type="InterPro" id="IPR011706">
    <property type="entry name" value="Cu-oxidase_C"/>
</dbReference>
<evidence type="ECO:0000256" key="3">
    <source>
        <dbReference type="SAM" id="SignalP"/>
    </source>
</evidence>
<dbReference type="PANTHER" id="PTHR11709:SF245">
    <property type="entry name" value="SKU5 SIMILAR 16"/>
    <property type="match status" value="1"/>
</dbReference>
<proteinExistence type="inferred from homology"/>
<dbReference type="Pfam" id="PF00394">
    <property type="entry name" value="Cu-oxidase"/>
    <property type="match status" value="1"/>
</dbReference>
<keyword evidence="2" id="KW-0325">Glycoprotein</keyword>
<dbReference type="EMBL" id="CAUOFW020004613">
    <property type="protein sequence ID" value="CAK9166432.1"/>
    <property type="molecule type" value="Genomic_DNA"/>
</dbReference>
<dbReference type="Proteomes" id="UP001642360">
    <property type="component" value="Unassembled WGS sequence"/>
</dbReference>
<dbReference type="InterPro" id="IPR011707">
    <property type="entry name" value="Cu-oxidase-like_N"/>
</dbReference>
<organism evidence="7 8">
    <name type="scientific">Ilex paraguariensis</name>
    <name type="common">yerba mate</name>
    <dbReference type="NCBI Taxonomy" id="185542"/>
    <lineage>
        <taxon>Eukaryota</taxon>
        <taxon>Viridiplantae</taxon>
        <taxon>Streptophyta</taxon>
        <taxon>Embryophyta</taxon>
        <taxon>Tracheophyta</taxon>
        <taxon>Spermatophyta</taxon>
        <taxon>Magnoliopsida</taxon>
        <taxon>eudicotyledons</taxon>
        <taxon>Gunneridae</taxon>
        <taxon>Pentapetalae</taxon>
        <taxon>asterids</taxon>
        <taxon>campanulids</taxon>
        <taxon>Aquifoliales</taxon>
        <taxon>Aquifoliaceae</taxon>
        <taxon>Ilex</taxon>
    </lineage>
</organism>
<dbReference type="PANTHER" id="PTHR11709">
    <property type="entry name" value="MULTI-COPPER OXIDASE"/>
    <property type="match status" value="1"/>
</dbReference>
<sequence>MRQAIFLHFFFGIMASLSLFWVNADDPYRFYTWEITKGTIAPLGVPQTGILINGLFPGPNIDCVTNDNIIINVINKLDDSFLITWNGIQQRKNSWQDGVLGTNCPIPPNSNWTYKMQTKDQIGTFTYFPSTLMHRTAGGFGGFNVVERPLIPVPYDNPAAGFTVLVGDWWKSDSKALKDRLDSGIPFPFPDGILINGHPNSTFFTGEKGQSYLFRVSNVGLTTSINIRIQGHPLLLVEVEGCHTMQEVYESFDIHVGQSVAFLITLNAQPNGYFIVASTRFTNPILNATAILRYAGSVSEASGPLPIGPTFQIDWSMKQAITIRSNLTASAARPNPQGSYHYGTIQVNRTLVLANSLTRINGKLRYGVNKVSYIEPDTPLKLADWFNIPGVFNLTTIKDKPRPVPVTLGTSVIGINLHYFVEIVFQNNKNTIQSWHLDGYAFWTVGFGFGKWNISMREQYNLVDAPTRYTVQVYPESWSAILVSADNKGMWNLRSAIWPSRYLGQQLYLRVWDPVTSLFNEYDPPPNLLLCGKAANL</sequence>
<gene>
    <name evidence="7" type="ORF">ILEXP_LOCUS35656</name>
</gene>
<evidence type="ECO:0000256" key="1">
    <source>
        <dbReference type="ARBA" id="ARBA00010609"/>
    </source>
</evidence>
<keyword evidence="3" id="KW-0732">Signal</keyword>
<dbReference type="Pfam" id="PF07731">
    <property type="entry name" value="Cu-oxidase_2"/>
    <property type="match status" value="1"/>
</dbReference>
<dbReference type="InterPro" id="IPR008972">
    <property type="entry name" value="Cupredoxin"/>
</dbReference>
<feature type="chain" id="PRO_5044838772" evidence="3">
    <location>
        <begin position="25"/>
        <end position="537"/>
    </location>
</feature>
<dbReference type="AlphaFoldDB" id="A0ABC8TAI8"/>
<protein>
    <submittedName>
        <fullName evidence="7">Uncharacterized protein</fullName>
    </submittedName>
</protein>
<evidence type="ECO:0000313" key="7">
    <source>
        <dbReference type="EMBL" id="CAK9166432.1"/>
    </source>
</evidence>
<evidence type="ECO:0000259" key="4">
    <source>
        <dbReference type="Pfam" id="PF00394"/>
    </source>
</evidence>
<dbReference type="InterPro" id="IPR001117">
    <property type="entry name" value="Cu-oxidase_2nd"/>
</dbReference>
<dbReference type="InterPro" id="IPR045087">
    <property type="entry name" value="Cu-oxidase_fam"/>
</dbReference>
<name>A0ABC8TAI8_9AQUA</name>
<evidence type="ECO:0000256" key="2">
    <source>
        <dbReference type="ARBA" id="ARBA00023180"/>
    </source>
</evidence>
<feature type="domain" description="Plastocyanin-like" evidence="4">
    <location>
        <begin position="162"/>
        <end position="296"/>
    </location>
</feature>
<evidence type="ECO:0000313" key="8">
    <source>
        <dbReference type="Proteomes" id="UP001642360"/>
    </source>
</evidence>
<evidence type="ECO:0000259" key="5">
    <source>
        <dbReference type="Pfam" id="PF07731"/>
    </source>
</evidence>
<accession>A0ABC8TAI8</accession>
<feature type="signal peptide" evidence="3">
    <location>
        <begin position="1"/>
        <end position="24"/>
    </location>
</feature>